<dbReference type="STRING" id="984486.A0A1E3QNQ7"/>
<dbReference type="RefSeq" id="XP_018984050.1">
    <property type="nucleotide sequence ID" value="XM_019129339.1"/>
</dbReference>
<keyword evidence="10" id="KW-1185">Reference proteome</keyword>
<evidence type="ECO:0000256" key="6">
    <source>
        <dbReference type="ARBA" id="ARBA00069702"/>
    </source>
</evidence>
<dbReference type="OrthoDB" id="416553at2759"/>
<dbReference type="SUPFAM" id="SSF52540">
    <property type="entry name" value="P-loop containing nucleoside triphosphate hydrolases"/>
    <property type="match status" value="1"/>
</dbReference>
<dbReference type="GO" id="GO:0000281">
    <property type="term" value="P:mitotic cytokinesis"/>
    <property type="evidence" value="ECO:0007669"/>
    <property type="project" value="EnsemblFungi"/>
</dbReference>
<dbReference type="Gene3D" id="3.40.50.300">
    <property type="entry name" value="P-loop containing nucleotide triphosphate hydrolases"/>
    <property type="match status" value="1"/>
</dbReference>
<dbReference type="PROSITE" id="PS51719">
    <property type="entry name" value="G_SEPTIN"/>
    <property type="match status" value="1"/>
</dbReference>
<dbReference type="GO" id="GO:0070273">
    <property type="term" value="F:phosphatidylinositol-4-phosphate binding"/>
    <property type="evidence" value="ECO:0007669"/>
    <property type="project" value="EnsemblFungi"/>
</dbReference>
<gene>
    <name evidence="9" type="ORF">BABINDRAFT_162418</name>
</gene>
<dbReference type="GO" id="GO:0120104">
    <property type="term" value="C:mitotic actomyosin contractile ring, proximal layer"/>
    <property type="evidence" value="ECO:0007669"/>
    <property type="project" value="EnsemblFungi"/>
</dbReference>
<dbReference type="GO" id="GO:0005628">
    <property type="term" value="C:prospore membrane"/>
    <property type="evidence" value="ECO:0007669"/>
    <property type="project" value="EnsemblFungi"/>
</dbReference>
<keyword evidence="4 7" id="KW-0342">GTP-binding</keyword>
<dbReference type="GO" id="GO:0003924">
    <property type="term" value="F:GTPase activity"/>
    <property type="evidence" value="ECO:0007669"/>
    <property type="project" value="EnsemblFungi"/>
</dbReference>
<evidence type="ECO:0000313" key="10">
    <source>
        <dbReference type="Proteomes" id="UP000094336"/>
    </source>
</evidence>
<keyword evidence="2" id="KW-0132">Cell division</keyword>
<dbReference type="GO" id="GO:0060090">
    <property type="term" value="F:molecular adaptor activity"/>
    <property type="evidence" value="ECO:0007669"/>
    <property type="project" value="EnsemblFungi"/>
</dbReference>
<reference evidence="10" key="1">
    <citation type="submission" date="2016-05" db="EMBL/GenBank/DDBJ databases">
        <title>Comparative genomics of biotechnologically important yeasts.</title>
        <authorList>
            <consortium name="DOE Joint Genome Institute"/>
            <person name="Riley R."/>
            <person name="Haridas S."/>
            <person name="Wolfe K.H."/>
            <person name="Lopes M.R."/>
            <person name="Hittinger C.T."/>
            <person name="Goker M."/>
            <person name="Salamov A."/>
            <person name="Wisecaver J."/>
            <person name="Long T.M."/>
            <person name="Aerts A.L."/>
            <person name="Barry K."/>
            <person name="Choi C."/>
            <person name="Clum A."/>
            <person name="Coughlan A.Y."/>
            <person name="Deshpande S."/>
            <person name="Douglass A.P."/>
            <person name="Hanson S.J."/>
            <person name="Klenk H.-P."/>
            <person name="Labutti K."/>
            <person name="Lapidus A."/>
            <person name="Lindquist E."/>
            <person name="Lipzen A."/>
            <person name="Meier-Kolthoff J.P."/>
            <person name="Ohm R.A."/>
            <person name="Otillar R.P."/>
            <person name="Pangilinan J."/>
            <person name="Peng Y."/>
            <person name="Rokas A."/>
            <person name="Rosa C.A."/>
            <person name="Scheuner C."/>
            <person name="Sibirny A.A."/>
            <person name="Slot J.C."/>
            <person name="Stielow J.B."/>
            <person name="Sun H."/>
            <person name="Kurtzman C.P."/>
            <person name="Blackwell M."/>
            <person name="Grigoriev I.V."/>
            <person name="Jeffries T.W."/>
        </authorList>
    </citation>
    <scope>NUCLEOTIDE SEQUENCE [LARGE SCALE GENOMIC DNA]</scope>
    <source>
        <strain evidence="10">NRRL Y-12698</strain>
    </source>
</reference>
<evidence type="ECO:0000313" key="9">
    <source>
        <dbReference type="EMBL" id="ODQ78722.1"/>
    </source>
</evidence>
<dbReference type="InterPro" id="IPR027417">
    <property type="entry name" value="P-loop_NTPase"/>
</dbReference>
<dbReference type="Proteomes" id="UP000094336">
    <property type="component" value="Unassembled WGS sequence"/>
</dbReference>
<dbReference type="GO" id="GO:0072687">
    <property type="term" value="C:meiotic spindle"/>
    <property type="evidence" value="ECO:0007669"/>
    <property type="project" value="EnsemblFungi"/>
</dbReference>
<dbReference type="GO" id="GO:0005525">
    <property type="term" value="F:GTP binding"/>
    <property type="evidence" value="ECO:0007669"/>
    <property type="project" value="UniProtKB-KW"/>
</dbReference>
<dbReference type="GO" id="GO:0005876">
    <property type="term" value="C:spindle microtubule"/>
    <property type="evidence" value="ECO:0007669"/>
    <property type="project" value="EnsemblFungi"/>
</dbReference>
<dbReference type="GO" id="GO:0000921">
    <property type="term" value="P:septin ring assembly"/>
    <property type="evidence" value="ECO:0007669"/>
    <property type="project" value="EnsemblFungi"/>
</dbReference>
<dbReference type="GO" id="GO:0010458">
    <property type="term" value="P:exit from mitosis"/>
    <property type="evidence" value="ECO:0007669"/>
    <property type="project" value="EnsemblFungi"/>
</dbReference>
<accession>A0A1E3QNQ7</accession>
<evidence type="ECO:0000256" key="5">
    <source>
        <dbReference type="ARBA" id="ARBA00023306"/>
    </source>
</evidence>
<dbReference type="GO" id="GO:1990317">
    <property type="term" value="C:Gin4 complex"/>
    <property type="evidence" value="ECO:0007669"/>
    <property type="project" value="EnsemblFungi"/>
</dbReference>
<dbReference type="AlphaFoldDB" id="A0A1E3QNQ7"/>
<dbReference type="FunFam" id="3.40.50.300:FF:000260">
    <property type="entry name" value="Cell division control 10"/>
    <property type="match status" value="1"/>
</dbReference>
<dbReference type="GO" id="GO:0005545">
    <property type="term" value="F:1-phosphatidylinositol binding"/>
    <property type="evidence" value="ECO:0007669"/>
    <property type="project" value="EnsemblFungi"/>
</dbReference>
<dbReference type="InterPro" id="IPR030379">
    <property type="entry name" value="G_SEPTIN_dom"/>
</dbReference>
<evidence type="ECO:0000256" key="1">
    <source>
        <dbReference type="ARBA" id="ARBA00004266"/>
    </source>
</evidence>
<dbReference type="GO" id="GO:0032169">
    <property type="term" value="C:prospore septin ring"/>
    <property type="evidence" value="ECO:0007669"/>
    <property type="project" value="EnsemblFungi"/>
</dbReference>
<organism evidence="9 10">
    <name type="scientific">Babjeviella inositovora NRRL Y-12698</name>
    <dbReference type="NCBI Taxonomy" id="984486"/>
    <lineage>
        <taxon>Eukaryota</taxon>
        <taxon>Fungi</taxon>
        <taxon>Dikarya</taxon>
        <taxon>Ascomycota</taxon>
        <taxon>Saccharomycotina</taxon>
        <taxon>Pichiomycetes</taxon>
        <taxon>Serinales incertae sedis</taxon>
        <taxon>Babjeviella</taxon>
    </lineage>
</organism>
<dbReference type="InterPro" id="IPR016491">
    <property type="entry name" value="Septin"/>
</dbReference>
<keyword evidence="3 7" id="KW-0547">Nucleotide-binding</keyword>
<dbReference type="GeneID" id="30147192"/>
<dbReference type="EMBL" id="KV454434">
    <property type="protein sequence ID" value="ODQ78722.1"/>
    <property type="molecule type" value="Genomic_DNA"/>
</dbReference>
<sequence length="344" mass="38654">MSAAAHDNHTQPKSYVGFDTITSQIESRLLKRGFQFNIMVVGYSGLGKSTLINSLFSSRLATSSGRKNTFDPIEKTCEIKATSHSLIENGVRLNINVIDTPGFGDQINNDKCWEPIVKYIKEQHSQYLRKELTAQRERHIPDTRVHAVLYFIQPNNKGFRSLDLVALKKFSEIANVIPIIPKADSLTLNERAAFKKVIQDEIVHHNLNIYPYDSEDYVDEERQINEDIKALMPFAVVGSEREITINGKTVRGRKTRWGAIDIEDVSQSEFVYLRDFLTRTHLQDLIETTSLVHYESFRSKQLIALKENASGARSSSHMGNAANGTAPTVPVALTAAGTTYQQPA</sequence>
<dbReference type="Pfam" id="PF00735">
    <property type="entry name" value="Septin"/>
    <property type="match status" value="1"/>
</dbReference>
<evidence type="ECO:0000256" key="2">
    <source>
        <dbReference type="ARBA" id="ARBA00022618"/>
    </source>
</evidence>
<dbReference type="GO" id="GO:0010314">
    <property type="term" value="F:phosphatidylinositol-5-phosphate binding"/>
    <property type="evidence" value="ECO:0007669"/>
    <property type="project" value="EnsemblFungi"/>
</dbReference>
<comment type="subcellular location">
    <subcellularLocation>
        <location evidence="1">Bud neck</location>
    </subcellularLocation>
</comment>
<dbReference type="PIRSF" id="PIRSF006698">
    <property type="entry name" value="Septin"/>
    <property type="match status" value="1"/>
</dbReference>
<dbReference type="GO" id="GO:0032152">
    <property type="term" value="C:meiotic septin complex"/>
    <property type="evidence" value="ECO:0007669"/>
    <property type="project" value="EnsemblFungi"/>
</dbReference>
<dbReference type="GO" id="GO:0032151">
    <property type="term" value="C:mitotic septin complex"/>
    <property type="evidence" value="ECO:0007669"/>
    <property type="project" value="EnsemblFungi"/>
</dbReference>
<dbReference type="CDD" id="cd01850">
    <property type="entry name" value="CDC_Septin"/>
    <property type="match status" value="1"/>
</dbReference>
<dbReference type="GO" id="GO:0036391">
    <property type="term" value="C:medial cortex septin ring"/>
    <property type="evidence" value="ECO:0007669"/>
    <property type="project" value="EnsemblFungi"/>
</dbReference>
<dbReference type="GO" id="GO:0070583">
    <property type="term" value="P:spore membrane bending pathway"/>
    <property type="evidence" value="ECO:0007669"/>
    <property type="project" value="EnsemblFungi"/>
</dbReference>
<comment type="similarity">
    <text evidence="7">Belongs to the TRAFAC class TrmE-Era-EngA-EngB-Septin-like GTPase superfamily. Septin GTPase family.</text>
</comment>
<keyword evidence="5" id="KW-0131">Cell cycle</keyword>
<dbReference type="GO" id="GO:0005200">
    <property type="term" value="F:structural constituent of cytoskeleton"/>
    <property type="evidence" value="ECO:0007669"/>
    <property type="project" value="EnsemblFungi"/>
</dbReference>
<dbReference type="GO" id="GO:0001400">
    <property type="term" value="C:mating projection base"/>
    <property type="evidence" value="ECO:0007669"/>
    <property type="project" value="EnsemblFungi"/>
</dbReference>
<protein>
    <recommendedName>
        <fullName evidence="6">Cell division control protein 10</fullName>
    </recommendedName>
</protein>
<evidence type="ECO:0000256" key="4">
    <source>
        <dbReference type="ARBA" id="ARBA00023134"/>
    </source>
</evidence>
<evidence type="ECO:0000256" key="3">
    <source>
        <dbReference type="ARBA" id="ARBA00022741"/>
    </source>
</evidence>
<proteinExistence type="inferred from homology"/>
<evidence type="ECO:0000259" key="8">
    <source>
        <dbReference type="PROSITE" id="PS51719"/>
    </source>
</evidence>
<dbReference type="GO" id="GO:0032175">
    <property type="term" value="C:mating projection septin ring"/>
    <property type="evidence" value="ECO:0007669"/>
    <property type="project" value="EnsemblFungi"/>
</dbReference>
<dbReference type="GO" id="GO:0032160">
    <property type="term" value="C:septin filament array"/>
    <property type="evidence" value="ECO:0007669"/>
    <property type="project" value="EnsemblFungi"/>
</dbReference>
<feature type="domain" description="Septin-type G" evidence="8">
    <location>
        <begin position="32"/>
        <end position="304"/>
    </location>
</feature>
<dbReference type="PANTHER" id="PTHR18884">
    <property type="entry name" value="SEPTIN"/>
    <property type="match status" value="1"/>
</dbReference>
<name>A0A1E3QNQ7_9ASCO</name>
<evidence type="ECO:0000256" key="7">
    <source>
        <dbReference type="RuleBase" id="RU004560"/>
    </source>
</evidence>